<keyword evidence="2" id="KW-0808">Transferase</keyword>
<dbReference type="AlphaFoldDB" id="A0A3E0X1S0"/>
<proteinExistence type="inferred from homology"/>
<dbReference type="Gene3D" id="3.30.200.20">
    <property type="entry name" value="Phosphorylase Kinase, domain 1"/>
    <property type="match status" value="1"/>
</dbReference>
<dbReference type="SUPFAM" id="SSF56112">
    <property type="entry name" value="Protein kinase-like (PK-like)"/>
    <property type="match status" value="1"/>
</dbReference>
<sequence length="295" mass="31975">MTAASVATIIDAIAEAGEAVPSGSLTPVGGGCINEGAIVGEGARRYFVKLNGTGQRAMFEAEADGLKRLAAADAVRVPRPIAVGEGNGRAFLVLEFIEFGAASPAGFRRLGEALAQLHASHGERYGLPYDNTIGTTLQPNAEDTDWCRFFSRQRLAFQLRLAADNGIGKRVGETGERLLAALRERWAAYRPAPSLVHGDLWSGNVAFDRQGMPVLFDPACYYGDRETDLAMTELFGGFPRAFYDAYNAVAPVSADYPMHRDLYQLYHVLNHFNLFGGGYAGQVRRLLDRLLAELG</sequence>
<name>A0A3E0X1S0_9GAMM</name>
<evidence type="ECO:0000256" key="1">
    <source>
        <dbReference type="ARBA" id="ARBA00009460"/>
    </source>
</evidence>
<dbReference type="OrthoDB" id="5291879at2"/>
<dbReference type="RefSeq" id="WP_116300428.1">
    <property type="nucleotide sequence ID" value="NZ_NFZV01000001.1"/>
</dbReference>
<dbReference type="Pfam" id="PF03881">
    <property type="entry name" value="Fructosamin_kin"/>
    <property type="match status" value="1"/>
</dbReference>
<dbReference type="Gene3D" id="3.90.1200.10">
    <property type="match status" value="1"/>
</dbReference>
<dbReference type="GO" id="GO:0016301">
    <property type="term" value="F:kinase activity"/>
    <property type="evidence" value="ECO:0007669"/>
    <property type="project" value="UniProtKB-UniRule"/>
</dbReference>
<organism evidence="3 4">
    <name type="scientific">Alkalilimnicola ehrlichii</name>
    <dbReference type="NCBI Taxonomy" id="351052"/>
    <lineage>
        <taxon>Bacteria</taxon>
        <taxon>Pseudomonadati</taxon>
        <taxon>Pseudomonadota</taxon>
        <taxon>Gammaproteobacteria</taxon>
        <taxon>Chromatiales</taxon>
        <taxon>Ectothiorhodospiraceae</taxon>
        <taxon>Alkalilimnicola</taxon>
    </lineage>
</organism>
<protein>
    <recommendedName>
        <fullName evidence="5">Fructosamine kinase</fullName>
    </recommendedName>
</protein>
<keyword evidence="4" id="KW-1185">Reference proteome</keyword>
<keyword evidence="2" id="KW-0418">Kinase</keyword>
<dbReference type="PANTHER" id="PTHR12149:SF8">
    <property type="entry name" value="PROTEIN-RIBULOSAMINE 3-KINASE"/>
    <property type="match status" value="1"/>
</dbReference>
<comment type="caution">
    <text evidence="3">The sequence shown here is derived from an EMBL/GenBank/DDBJ whole genome shotgun (WGS) entry which is preliminary data.</text>
</comment>
<accession>A0A3E0X1S0</accession>
<gene>
    <name evidence="3" type="ORF">CAL65_02285</name>
</gene>
<evidence type="ECO:0000256" key="2">
    <source>
        <dbReference type="PIRNR" id="PIRNR006221"/>
    </source>
</evidence>
<comment type="similarity">
    <text evidence="1 2">Belongs to the fructosamine kinase family.</text>
</comment>
<evidence type="ECO:0008006" key="5">
    <source>
        <dbReference type="Google" id="ProtNLM"/>
    </source>
</evidence>
<dbReference type="Proteomes" id="UP000256763">
    <property type="component" value="Unassembled WGS sequence"/>
</dbReference>
<evidence type="ECO:0000313" key="4">
    <source>
        <dbReference type="Proteomes" id="UP000256763"/>
    </source>
</evidence>
<dbReference type="InterPro" id="IPR011009">
    <property type="entry name" value="Kinase-like_dom_sf"/>
</dbReference>
<reference evidence="4" key="1">
    <citation type="submission" date="2017-05" db="EMBL/GenBank/DDBJ databases">
        <authorList>
            <person name="Sharma S."/>
            <person name="Sidhu C."/>
            <person name="Pinnaka A.K."/>
        </authorList>
    </citation>
    <scope>NUCLEOTIDE SEQUENCE [LARGE SCALE GENOMIC DNA]</scope>
    <source>
        <strain evidence="4">AK93</strain>
    </source>
</reference>
<dbReference type="InterPro" id="IPR016477">
    <property type="entry name" value="Fructo-/Ketosamine-3-kinase"/>
</dbReference>
<dbReference type="PIRSF" id="PIRSF006221">
    <property type="entry name" value="Ketosamine-3-kinase"/>
    <property type="match status" value="1"/>
</dbReference>
<dbReference type="PANTHER" id="PTHR12149">
    <property type="entry name" value="FRUCTOSAMINE 3 KINASE-RELATED PROTEIN"/>
    <property type="match status" value="1"/>
</dbReference>
<dbReference type="EMBL" id="NFZW01000001">
    <property type="protein sequence ID" value="RFA39603.1"/>
    <property type="molecule type" value="Genomic_DNA"/>
</dbReference>
<evidence type="ECO:0000313" key="3">
    <source>
        <dbReference type="EMBL" id="RFA39603.1"/>
    </source>
</evidence>